<gene>
    <name evidence="5" type="ORF">NP165_13325</name>
</gene>
<protein>
    <recommendedName>
        <fullName evidence="1">diguanylate cyclase</fullName>
        <ecNumber evidence="1">2.7.7.65</ecNumber>
    </recommendedName>
</protein>
<feature type="transmembrane region" description="Helical" evidence="3">
    <location>
        <begin position="122"/>
        <end position="144"/>
    </location>
</feature>
<dbReference type="PANTHER" id="PTHR45138:SF9">
    <property type="entry name" value="DIGUANYLATE CYCLASE DGCM-RELATED"/>
    <property type="match status" value="1"/>
</dbReference>
<comment type="catalytic activity">
    <reaction evidence="2">
        <text>2 GTP = 3',3'-c-di-GMP + 2 diphosphate</text>
        <dbReference type="Rhea" id="RHEA:24898"/>
        <dbReference type="ChEBI" id="CHEBI:33019"/>
        <dbReference type="ChEBI" id="CHEBI:37565"/>
        <dbReference type="ChEBI" id="CHEBI:58805"/>
        <dbReference type="EC" id="2.7.7.65"/>
    </reaction>
</comment>
<dbReference type="EMBL" id="CP102097">
    <property type="protein sequence ID" value="UUM32549.1"/>
    <property type="molecule type" value="Genomic_DNA"/>
</dbReference>
<evidence type="ECO:0000256" key="3">
    <source>
        <dbReference type="SAM" id="Phobius"/>
    </source>
</evidence>
<name>A0ABY5LKF4_9VIBR</name>
<feature type="transmembrane region" description="Helical" evidence="3">
    <location>
        <begin position="63"/>
        <end position="79"/>
    </location>
</feature>
<keyword evidence="3" id="KW-0812">Transmembrane</keyword>
<keyword evidence="6" id="KW-1185">Reference proteome</keyword>
<sequence>MPYSYVTTIWFRLLLPIVSLICLYIGFDVATSYTESNIGILSNLPYVLFLSCIALARAFKQNQIAMLASTLIIAYWLIQTRLQSPLASGSTMLELSLLAALLPMSLALVFNHNESTSFAKSLIVYLATIISIVLWCYLMLSHFYEGGLDNINETFLFVVSNVSRIPFILVVYFVGMILVFAICLMSLNRTVDVAVYSSALLAGTTFILFHIPYISSMLYSMSGILLLIYLVAASYEMAFNDQLTEIPGRLALETDLKHLGKRYCIAMLDVDHFKSFNDNYGHDTGDEVLRLIAQQLTHIKGNAKVYRYGGEEFAILFRDKSADEVKDHLERLRISIASYDLHLRDYSSRPKGDQLSVKNCMQSQSGEVVNVTISIGVCDNTHHRHVKQVLKQADVALYEAKQKGRNRVCFA</sequence>
<feature type="domain" description="GGDEF" evidence="4">
    <location>
        <begin position="261"/>
        <end position="411"/>
    </location>
</feature>
<dbReference type="SMART" id="SM00267">
    <property type="entry name" value="GGDEF"/>
    <property type="match status" value="1"/>
</dbReference>
<dbReference type="EC" id="2.7.7.65" evidence="1"/>
<feature type="transmembrane region" description="Helical" evidence="3">
    <location>
        <begin position="217"/>
        <end position="235"/>
    </location>
</feature>
<feature type="transmembrane region" description="Helical" evidence="3">
    <location>
        <begin position="9"/>
        <end position="26"/>
    </location>
</feature>
<evidence type="ECO:0000313" key="5">
    <source>
        <dbReference type="EMBL" id="UUM32549.1"/>
    </source>
</evidence>
<evidence type="ECO:0000256" key="2">
    <source>
        <dbReference type="ARBA" id="ARBA00034247"/>
    </source>
</evidence>
<dbReference type="InterPro" id="IPR029787">
    <property type="entry name" value="Nucleotide_cyclase"/>
</dbReference>
<dbReference type="NCBIfam" id="TIGR00254">
    <property type="entry name" value="GGDEF"/>
    <property type="match status" value="1"/>
</dbReference>
<proteinExistence type="predicted"/>
<evidence type="ECO:0000313" key="6">
    <source>
        <dbReference type="Proteomes" id="UP001058602"/>
    </source>
</evidence>
<dbReference type="PANTHER" id="PTHR45138">
    <property type="entry name" value="REGULATORY COMPONENTS OF SENSORY TRANSDUCTION SYSTEM"/>
    <property type="match status" value="1"/>
</dbReference>
<keyword evidence="3" id="KW-1133">Transmembrane helix</keyword>
<dbReference type="Pfam" id="PF00990">
    <property type="entry name" value="GGDEF"/>
    <property type="match status" value="1"/>
</dbReference>
<dbReference type="Proteomes" id="UP001058602">
    <property type="component" value="Chromosome 2"/>
</dbReference>
<dbReference type="SUPFAM" id="SSF55073">
    <property type="entry name" value="Nucleotide cyclase"/>
    <property type="match status" value="1"/>
</dbReference>
<dbReference type="RefSeq" id="WP_257086215.1">
    <property type="nucleotide sequence ID" value="NZ_CP102097.1"/>
</dbReference>
<organism evidence="5 6">
    <name type="scientific">Vibrio japonicus</name>
    <dbReference type="NCBI Taxonomy" id="1824638"/>
    <lineage>
        <taxon>Bacteria</taxon>
        <taxon>Pseudomonadati</taxon>
        <taxon>Pseudomonadota</taxon>
        <taxon>Gammaproteobacteria</taxon>
        <taxon>Vibrionales</taxon>
        <taxon>Vibrionaceae</taxon>
        <taxon>Vibrio</taxon>
    </lineage>
</organism>
<feature type="transmembrane region" description="Helical" evidence="3">
    <location>
        <begin position="91"/>
        <end position="110"/>
    </location>
</feature>
<keyword evidence="3" id="KW-0472">Membrane</keyword>
<dbReference type="InterPro" id="IPR043128">
    <property type="entry name" value="Rev_trsase/Diguanyl_cyclase"/>
</dbReference>
<dbReference type="InterPro" id="IPR050469">
    <property type="entry name" value="Diguanylate_Cyclase"/>
</dbReference>
<dbReference type="CDD" id="cd01949">
    <property type="entry name" value="GGDEF"/>
    <property type="match status" value="1"/>
</dbReference>
<reference evidence="5" key="1">
    <citation type="submission" date="2022-07" db="EMBL/GenBank/DDBJ databases">
        <title>Complete genome of Vibrio japonicus strain JCM 31412T and phylogenomic assessment of the Nereis clade of the genus Vibrio.</title>
        <authorList>
            <person name="Shlafstein M.D."/>
            <person name="Emsley S.A."/>
            <person name="Ushijima B."/>
            <person name="Videau P."/>
            <person name="Saw J.H."/>
        </authorList>
    </citation>
    <scope>NUCLEOTIDE SEQUENCE</scope>
    <source>
        <strain evidence="5">JCM 31412</strain>
    </source>
</reference>
<feature type="transmembrane region" description="Helical" evidence="3">
    <location>
        <begin position="193"/>
        <end position="211"/>
    </location>
</feature>
<evidence type="ECO:0000259" key="4">
    <source>
        <dbReference type="PROSITE" id="PS50887"/>
    </source>
</evidence>
<evidence type="ECO:0000256" key="1">
    <source>
        <dbReference type="ARBA" id="ARBA00012528"/>
    </source>
</evidence>
<feature type="transmembrane region" description="Helical" evidence="3">
    <location>
        <begin position="164"/>
        <end position="186"/>
    </location>
</feature>
<dbReference type="PROSITE" id="PS50887">
    <property type="entry name" value="GGDEF"/>
    <property type="match status" value="1"/>
</dbReference>
<dbReference type="Gene3D" id="3.30.70.270">
    <property type="match status" value="1"/>
</dbReference>
<accession>A0ABY5LKF4</accession>
<dbReference type="InterPro" id="IPR000160">
    <property type="entry name" value="GGDEF_dom"/>
</dbReference>
<feature type="transmembrane region" description="Helical" evidence="3">
    <location>
        <begin position="38"/>
        <end position="56"/>
    </location>
</feature>